<evidence type="ECO:0000313" key="2">
    <source>
        <dbReference type="Proteomes" id="UP000799770"/>
    </source>
</evidence>
<gene>
    <name evidence="1" type="ORF">BDV96DRAFT_244206</name>
</gene>
<proteinExistence type="predicted"/>
<sequence length="204" mass="22711">MKIAPLLLARRVAKMVRASPLGDVLGDLLPGDLRQLLAPSQGSTVACIQPVEFFGNDRFQEFNLYRYVIHIGLRTRSFRALVNDLNRPLKVDSAAGEPNILLISLCSEPVKRPASEDMIVAVRNTISAAGQSTGPQIRQGRSSRNLAATESTLACEPLRYVVRYTHPRFHISCFLGSYHWPRTHSPLAKARGRQVRCGRFQGMM</sequence>
<organism evidence="1 2">
    <name type="scientific">Lophiotrema nucula</name>
    <dbReference type="NCBI Taxonomy" id="690887"/>
    <lineage>
        <taxon>Eukaryota</taxon>
        <taxon>Fungi</taxon>
        <taxon>Dikarya</taxon>
        <taxon>Ascomycota</taxon>
        <taxon>Pezizomycotina</taxon>
        <taxon>Dothideomycetes</taxon>
        <taxon>Pleosporomycetidae</taxon>
        <taxon>Pleosporales</taxon>
        <taxon>Lophiotremataceae</taxon>
        <taxon>Lophiotrema</taxon>
    </lineage>
</organism>
<dbReference type="AlphaFoldDB" id="A0A6A5YQP8"/>
<dbReference type="EMBL" id="ML977343">
    <property type="protein sequence ID" value="KAF2109283.1"/>
    <property type="molecule type" value="Genomic_DNA"/>
</dbReference>
<dbReference type="Proteomes" id="UP000799770">
    <property type="component" value="Unassembled WGS sequence"/>
</dbReference>
<accession>A0A6A5YQP8</accession>
<reference evidence="1" key="1">
    <citation type="journal article" date="2020" name="Stud. Mycol.">
        <title>101 Dothideomycetes genomes: a test case for predicting lifestyles and emergence of pathogens.</title>
        <authorList>
            <person name="Haridas S."/>
            <person name="Albert R."/>
            <person name="Binder M."/>
            <person name="Bloem J."/>
            <person name="Labutti K."/>
            <person name="Salamov A."/>
            <person name="Andreopoulos B."/>
            <person name="Baker S."/>
            <person name="Barry K."/>
            <person name="Bills G."/>
            <person name="Bluhm B."/>
            <person name="Cannon C."/>
            <person name="Castanera R."/>
            <person name="Culley D."/>
            <person name="Daum C."/>
            <person name="Ezra D."/>
            <person name="Gonzalez J."/>
            <person name="Henrissat B."/>
            <person name="Kuo A."/>
            <person name="Liang C."/>
            <person name="Lipzen A."/>
            <person name="Lutzoni F."/>
            <person name="Magnuson J."/>
            <person name="Mondo S."/>
            <person name="Nolan M."/>
            <person name="Ohm R."/>
            <person name="Pangilinan J."/>
            <person name="Park H.-J."/>
            <person name="Ramirez L."/>
            <person name="Alfaro M."/>
            <person name="Sun H."/>
            <person name="Tritt A."/>
            <person name="Yoshinaga Y."/>
            <person name="Zwiers L.-H."/>
            <person name="Turgeon B."/>
            <person name="Goodwin S."/>
            <person name="Spatafora J."/>
            <person name="Crous P."/>
            <person name="Grigoriev I."/>
        </authorList>
    </citation>
    <scope>NUCLEOTIDE SEQUENCE</scope>
    <source>
        <strain evidence="1">CBS 627.86</strain>
    </source>
</reference>
<evidence type="ECO:0000313" key="1">
    <source>
        <dbReference type="EMBL" id="KAF2109283.1"/>
    </source>
</evidence>
<name>A0A6A5YQP8_9PLEO</name>
<protein>
    <submittedName>
        <fullName evidence="1">Uncharacterized protein</fullName>
    </submittedName>
</protein>
<keyword evidence="2" id="KW-1185">Reference proteome</keyword>